<dbReference type="InterPro" id="IPR008254">
    <property type="entry name" value="Flavodoxin/NO_synth"/>
</dbReference>
<name>A0A5M9I2A8_9FIRM</name>
<evidence type="ECO:0000313" key="2">
    <source>
        <dbReference type="EMBL" id="KAA8501435.1"/>
    </source>
</evidence>
<comment type="caution">
    <text evidence="2">The sequence shown here is derived from an EMBL/GenBank/DDBJ whole genome shotgun (WGS) entry which is preliminary data.</text>
</comment>
<evidence type="ECO:0000313" key="3">
    <source>
        <dbReference type="Proteomes" id="UP000322025"/>
    </source>
</evidence>
<feature type="domain" description="Flavodoxin-like" evidence="1">
    <location>
        <begin position="5"/>
        <end position="166"/>
    </location>
</feature>
<keyword evidence="3" id="KW-1185">Reference proteome</keyword>
<gene>
    <name evidence="2" type="ORF">FNY66_08860</name>
</gene>
<organism evidence="2 3">
    <name type="scientific">Mediterraneibacter catenae</name>
    <dbReference type="NCBI Taxonomy" id="2594882"/>
    <lineage>
        <taxon>Bacteria</taxon>
        <taxon>Bacillati</taxon>
        <taxon>Bacillota</taxon>
        <taxon>Clostridia</taxon>
        <taxon>Lachnospirales</taxon>
        <taxon>Lachnospiraceae</taxon>
        <taxon>Mediterraneibacter</taxon>
    </lineage>
</organism>
<dbReference type="EMBL" id="VMSO01000009">
    <property type="protein sequence ID" value="KAA8501435.1"/>
    <property type="molecule type" value="Genomic_DNA"/>
</dbReference>
<dbReference type="Pfam" id="PF12641">
    <property type="entry name" value="Flavodoxin_3"/>
    <property type="match status" value="1"/>
</dbReference>
<dbReference type="SUPFAM" id="SSF52218">
    <property type="entry name" value="Flavoproteins"/>
    <property type="match status" value="1"/>
</dbReference>
<dbReference type="GO" id="GO:0010181">
    <property type="term" value="F:FMN binding"/>
    <property type="evidence" value="ECO:0007669"/>
    <property type="project" value="InterPro"/>
</dbReference>
<dbReference type="Gene3D" id="3.40.50.360">
    <property type="match status" value="1"/>
</dbReference>
<evidence type="ECO:0000259" key="1">
    <source>
        <dbReference type="Pfam" id="PF12641"/>
    </source>
</evidence>
<dbReference type="RefSeq" id="WP_087150087.1">
    <property type="nucleotide sequence ID" value="NZ_VMSO01000009.1"/>
</dbReference>
<dbReference type="PROSITE" id="PS00201">
    <property type="entry name" value="FLAVODOXIN"/>
    <property type="match status" value="1"/>
</dbReference>
<dbReference type="GO" id="GO:0009055">
    <property type="term" value="F:electron transfer activity"/>
    <property type="evidence" value="ECO:0007669"/>
    <property type="project" value="InterPro"/>
</dbReference>
<protein>
    <recommendedName>
        <fullName evidence="1">Flavodoxin-like domain-containing protein</fullName>
    </recommendedName>
</protein>
<reference evidence="2" key="1">
    <citation type="submission" date="2019-07" db="EMBL/GenBank/DDBJ databases">
        <authorList>
            <person name="Wongkuna S."/>
            <person name="Scaria J."/>
        </authorList>
    </citation>
    <scope>NUCLEOTIDE SEQUENCE [LARGE SCALE GENOMIC DNA]</scope>
    <source>
        <strain evidence="2">SW178</strain>
    </source>
</reference>
<dbReference type="OrthoDB" id="307208at2"/>
<dbReference type="Proteomes" id="UP000322025">
    <property type="component" value="Unassembled WGS sequence"/>
</dbReference>
<proteinExistence type="predicted"/>
<dbReference type="AlphaFoldDB" id="A0A5M9I2A8"/>
<accession>A0A5M9I2A8</accession>
<dbReference type="InterPro" id="IPR054633">
    <property type="entry name" value="BilS"/>
</dbReference>
<dbReference type="GO" id="GO:0016651">
    <property type="term" value="F:oxidoreductase activity, acting on NAD(P)H"/>
    <property type="evidence" value="ECO:0007669"/>
    <property type="project" value="UniProtKB-ARBA"/>
</dbReference>
<sequence>MKYAVVYESATGNTKMLAEEIKKALGDSECIYFGTAEGNIRSMTKDADIVFIGFWTDKGECSGKAAQYMGTLHDRNVFLFGTAGFGGSQQYFSEIIKRVSGCLPEGNVLAGTYMCQGKMPESVRKRYEAMQKEAPQDEKVKMMIENYDRALIHPDEEDLLHLREAVIESVSPEK</sequence>
<dbReference type="InterPro" id="IPR029039">
    <property type="entry name" value="Flavoprotein-like_sf"/>
</dbReference>
<dbReference type="NCBIfam" id="NF045594">
    <property type="entry name" value="flavodox_BilS"/>
    <property type="match status" value="1"/>
</dbReference>
<dbReference type="InterPro" id="IPR001226">
    <property type="entry name" value="Flavodoxin_CS"/>
</dbReference>